<proteinExistence type="predicted"/>
<sequence>MENTLENKLNKLGITSERVNEIERLTYIPYYIEGDTPFRGTQSKVIDLDDLVGVCRWDADKFTSWIDVLDSLHKMRNFTIFNKQSFEKIIINPPSHVNTPEVVEIEGELYIEGEGKHRLTMAKCLGVKKAKVQVNYLK</sequence>
<evidence type="ECO:0000313" key="2">
    <source>
        <dbReference type="Proteomes" id="UP000228484"/>
    </source>
</evidence>
<dbReference type="Proteomes" id="UP000228484">
    <property type="component" value="Unassembled WGS sequence"/>
</dbReference>
<evidence type="ECO:0008006" key="3">
    <source>
        <dbReference type="Google" id="ProtNLM"/>
    </source>
</evidence>
<comment type="caution">
    <text evidence="1">The sequence shown here is derived from an EMBL/GenBank/DDBJ whole genome shotgun (WGS) entry which is preliminary data.</text>
</comment>
<dbReference type="RefSeq" id="WP_099686593.1">
    <property type="nucleotide sequence ID" value="NZ_JBOIRJ010000090.1"/>
</dbReference>
<gene>
    <name evidence="1" type="ORF">CO726_28900</name>
</gene>
<reference evidence="1 2" key="1">
    <citation type="submission" date="2017-09" db="EMBL/GenBank/DDBJ databases">
        <title>Biocontrol bacteria screening and application from spent mushroom substrate.</title>
        <authorList>
            <person name="Sun X."/>
        </authorList>
    </citation>
    <scope>NUCLEOTIDE SEQUENCE [LARGE SCALE GENOMIC DNA]</scope>
    <source>
        <strain evidence="1 2">100374</strain>
    </source>
</reference>
<name>A0A2G6Q5F0_9BACI</name>
<keyword evidence="2" id="KW-1185">Reference proteome</keyword>
<protein>
    <recommendedName>
        <fullName evidence="3">ParB/Sulfiredoxin domain-containing protein</fullName>
    </recommendedName>
</protein>
<dbReference type="AlphaFoldDB" id="A0A2G6Q5F0"/>
<accession>A0A2G6Q5F0</accession>
<dbReference type="EMBL" id="NWUW01000049">
    <property type="protein sequence ID" value="PIE92021.1"/>
    <property type="molecule type" value="Genomic_DNA"/>
</dbReference>
<organism evidence="1 2">
    <name type="scientific">Bacillus fungorum</name>
    <dbReference type="NCBI Taxonomy" id="2039284"/>
    <lineage>
        <taxon>Bacteria</taxon>
        <taxon>Bacillati</taxon>
        <taxon>Bacillota</taxon>
        <taxon>Bacilli</taxon>
        <taxon>Bacillales</taxon>
        <taxon>Bacillaceae</taxon>
        <taxon>Bacillus</taxon>
    </lineage>
</organism>
<evidence type="ECO:0000313" key="1">
    <source>
        <dbReference type="EMBL" id="PIE92021.1"/>
    </source>
</evidence>